<evidence type="ECO:0000313" key="2">
    <source>
        <dbReference type="Proteomes" id="UP000241885"/>
    </source>
</evidence>
<sequence length="118" mass="13687">MAIAIKYNGPKPFTDHLYGSKLHWEIGDTREDVPEHIAIKLLRHPEFEDARKRKTEIKVEELPREEQDNLPPLVNLEAMTKDQLAQYAHRNFGVVLDAGMKKSELLDTVRLQMGKRAR</sequence>
<name>A0A2R4BNV9_THAAR</name>
<dbReference type="EMBL" id="CP028339">
    <property type="protein sequence ID" value="AVR89021.1"/>
    <property type="molecule type" value="Genomic_DNA"/>
</dbReference>
<proteinExistence type="predicted"/>
<dbReference type="Proteomes" id="UP000241885">
    <property type="component" value="Chromosome"/>
</dbReference>
<dbReference type="RefSeq" id="WP_107221180.1">
    <property type="nucleotide sequence ID" value="NZ_CP028339.1"/>
</dbReference>
<gene>
    <name evidence="1" type="ORF">Tharo_2118</name>
</gene>
<evidence type="ECO:0000313" key="1">
    <source>
        <dbReference type="EMBL" id="AVR89021.1"/>
    </source>
</evidence>
<protein>
    <submittedName>
        <fullName evidence="1">Uncharacterized protein</fullName>
    </submittedName>
</protein>
<dbReference type="KEGG" id="tak:Tharo_2118"/>
<dbReference type="AlphaFoldDB" id="A0A2R4BNV9"/>
<accession>A0A2R4BNV9</accession>
<reference evidence="1 2" key="1">
    <citation type="submission" date="2018-03" db="EMBL/GenBank/DDBJ databases">
        <title>Complete genome sequence of Thauera aromatica, a model organism for studying aromatic compound degradation under denitrifying conditions.</title>
        <authorList>
            <person name="Lo H.-Y."/>
            <person name="Goris T."/>
            <person name="Boll M."/>
            <person name="Mueller J.A."/>
        </authorList>
    </citation>
    <scope>NUCLEOTIDE SEQUENCE [LARGE SCALE GENOMIC DNA]</scope>
    <source>
        <strain evidence="1 2">K172</strain>
    </source>
</reference>
<organism evidence="1 2">
    <name type="scientific">Thauera aromatica K172</name>
    <dbReference type="NCBI Taxonomy" id="44139"/>
    <lineage>
        <taxon>Bacteria</taxon>
        <taxon>Pseudomonadati</taxon>
        <taxon>Pseudomonadota</taxon>
        <taxon>Betaproteobacteria</taxon>
        <taxon>Rhodocyclales</taxon>
        <taxon>Zoogloeaceae</taxon>
        <taxon>Thauera</taxon>
    </lineage>
</organism>
<keyword evidence="2" id="KW-1185">Reference proteome</keyword>